<proteinExistence type="predicted"/>
<dbReference type="AlphaFoldDB" id="A0A2S6H7X5"/>
<dbReference type="Pfam" id="PF06804">
    <property type="entry name" value="Lipoprotein_18"/>
    <property type="match status" value="1"/>
</dbReference>
<comment type="caution">
    <text evidence="2">The sequence shown here is derived from an EMBL/GenBank/DDBJ whole genome shotgun (WGS) entry which is preliminary data.</text>
</comment>
<dbReference type="InterPro" id="IPR010653">
    <property type="entry name" value="NlpB/DapX"/>
</dbReference>
<dbReference type="InterPro" id="IPR042268">
    <property type="entry name" value="BamC_C"/>
</dbReference>
<dbReference type="RefSeq" id="WP_146083291.1">
    <property type="nucleotide sequence ID" value="NZ_PTIY01000001.1"/>
</dbReference>
<dbReference type="Gene3D" id="3.30.310.170">
    <property type="entry name" value="Outer membrane protein assembly factor BamC"/>
    <property type="match status" value="1"/>
</dbReference>
<dbReference type="PROSITE" id="PS51257">
    <property type="entry name" value="PROKAR_LIPOPROTEIN"/>
    <property type="match status" value="1"/>
</dbReference>
<dbReference type="OrthoDB" id="5568109at2"/>
<sequence>MRVIVKSLLLTGFLVSCGTTEESRYRDTEALERPPTVASSPTREQRVVDTSSIPKKKDKTGLGSDVYQSTPTQLTIKQSFDDAWSTLKRALKQSGVKITDHERDKGLYYVTREQDEADTSGFFAKASSLFGSDKTTYLLTVKQEGTETTVTATVAHATEQSSAAAKDGAPETTEEGPEDLMQSLFKTLRDKLEEE</sequence>
<protein>
    <submittedName>
        <fullName evidence="2">NlpB/DapX lipoprotein</fullName>
    </submittedName>
</protein>
<evidence type="ECO:0000313" key="3">
    <source>
        <dbReference type="Proteomes" id="UP000238071"/>
    </source>
</evidence>
<reference evidence="2 3" key="1">
    <citation type="submission" date="2018-02" db="EMBL/GenBank/DDBJ databases">
        <title>Subsurface microbial communities from deep shales in Ohio and West Virginia, USA.</title>
        <authorList>
            <person name="Wrighton K."/>
        </authorList>
    </citation>
    <scope>NUCLEOTIDE SEQUENCE [LARGE SCALE GENOMIC DNA]</scope>
    <source>
        <strain evidence="2 3">OWC-G53F</strain>
    </source>
</reference>
<organism evidence="2 3">
    <name type="scientific">Methylobacter tundripaludum</name>
    <dbReference type="NCBI Taxonomy" id="173365"/>
    <lineage>
        <taxon>Bacteria</taxon>
        <taxon>Pseudomonadati</taxon>
        <taxon>Pseudomonadota</taxon>
        <taxon>Gammaproteobacteria</taxon>
        <taxon>Methylococcales</taxon>
        <taxon>Methylococcaceae</taxon>
        <taxon>Methylobacter</taxon>
    </lineage>
</organism>
<feature type="compositionally biased region" description="Polar residues" evidence="1">
    <location>
        <begin position="37"/>
        <end position="53"/>
    </location>
</feature>
<evidence type="ECO:0000313" key="2">
    <source>
        <dbReference type="EMBL" id="PPK73584.1"/>
    </source>
</evidence>
<accession>A0A2S6H7X5</accession>
<feature type="region of interest" description="Disordered" evidence="1">
    <location>
        <begin position="25"/>
        <end position="64"/>
    </location>
</feature>
<keyword evidence="3" id="KW-1185">Reference proteome</keyword>
<keyword evidence="2" id="KW-0449">Lipoprotein</keyword>
<gene>
    <name evidence="2" type="ORF">B0F88_101113</name>
</gene>
<feature type="region of interest" description="Disordered" evidence="1">
    <location>
        <begin position="156"/>
        <end position="181"/>
    </location>
</feature>
<dbReference type="Proteomes" id="UP000238071">
    <property type="component" value="Unassembled WGS sequence"/>
</dbReference>
<evidence type="ECO:0000256" key="1">
    <source>
        <dbReference type="SAM" id="MobiDB-lite"/>
    </source>
</evidence>
<name>A0A2S6H7X5_9GAMM</name>
<dbReference type="EMBL" id="PTIY01000001">
    <property type="protein sequence ID" value="PPK73584.1"/>
    <property type="molecule type" value="Genomic_DNA"/>
</dbReference>